<evidence type="ECO:0000256" key="1">
    <source>
        <dbReference type="ARBA" id="ARBA00004442"/>
    </source>
</evidence>
<evidence type="ECO:0000313" key="8">
    <source>
        <dbReference type="EMBL" id="REA62644.1"/>
    </source>
</evidence>
<reference evidence="8 9" key="1">
    <citation type="submission" date="2018-07" db="EMBL/GenBank/DDBJ databases">
        <title>Dyadobacter roseus sp. nov., isolated from rose rhizosphere soil.</title>
        <authorList>
            <person name="Chen L."/>
        </authorList>
    </citation>
    <scope>NUCLEOTIDE SEQUENCE [LARGE SCALE GENOMIC DNA]</scope>
    <source>
        <strain evidence="8 9">RS19</strain>
    </source>
</reference>
<organism evidence="8 9">
    <name type="scientific">Dyadobacter luteus</name>
    <dbReference type="NCBI Taxonomy" id="2259619"/>
    <lineage>
        <taxon>Bacteria</taxon>
        <taxon>Pseudomonadati</taxon>
        <taxon>Bacteroidota</taxon>
        <taxon>Cytophagia</taxon>
        <taxon>Cytophagales</taxon>
        <taxon>Spirosomataceae</taxon>
        <taxon>Dyadobacter</taxon>
    </lineage>
</organism>
<keyword evidence="5" id="KW-0998">Cell outer membrane</keyword>
<dbReference type="Gene3D" id="1.25.40.390">
    <property type="match status" value="1"/>
</dbReference>
<dbReference type="InterPro" id="IPR033985">
    <property type="entry name" value="SusD-like_N"/>
</dbReference>
<dbReference type="Proteomes" id="UP000256373">
    <property type="component" value="Unassembled WGS sequence"/>
</dbReference>
<feature type="domain" description="SusD-like N-terminal" evidence="7">
    <location>
        <begin position="52"/>
        <end position="250"/>
    </location>
</feature>
<name>A0A3D8YDP8_9BACT</name>
<comment type="caution">
    <text evidence="8">The sequence shown here is derived from an EMBL/GenBank/DDBJ whole genome shotgun (WGS) entry which is preliminary data.</text>
</comment>
<evidence type="ECO:0000256" key="3">
    <source>
        <dbReference type="ARBA" id="ARBA00022729"/>
    </source>
</evidence>
<keyword evidence="4" id="KW-0472">Membrane</keyword>
<evidence type="ECO:0000259" key="7">
    <source>
        <dbReference type="Pfam" id="PF14322"/>
    </source>
</evidence>
<dbReference type="Pfam" id="PF07980">
    <property type="entry name" value="SusD_RagB"/>
    <property type="match status" value="1"/>
</dbReference>
<evidence type="ECO:0000256" key="2">
    <source>
        <dbReference type="ARBA" id="ARBA00006275"/>
    </source>
</evidence>
<keyword evidence="3" id="KW-0732">Signal</keyword>
<dbReference type="SUPFAM" id="SSF48452">
    <property type="entry name" value="TPR-like"/>
    <property type="match status" value="1"/>
</dbReference>
<dbReference type="AlphaFoldDB" id="A0A3D8YDP8"/>
<feature type="domain" description="RagB/SusD" evidence="6">
    <location>
        <begin position="263"/>
        <end position="488"/>
    </location>
</feature>
<dbReference type="InterPro" id="IPR012944">
    <property type="entry name" value="SusD_RagB_dom"/>
</dbReference>
<comment type="similarity">
    <text evidence="2">Belongs to the SusD family.</text>
</comment>
<evidence type="ECO:0000256" key="4">
    <source>
        <dbReference type="ARBA" id="ARBA00023136"/>
    </source>
</evidence>
<evidence type="ECO:0000256" key="5">
    <source>
        <dbReference type="ARBA" id="ARBA00023237"/>
    </source>
</evidence>
<protein>
    <submittedName>
        <fullName evidence="8">RagB/SusD family nutrient uptake outer membrane protein</fullName>
    </submittedName>
</protein>
<sequence>MIMKQINVNPIRTFALKLAVAVLPLGPALVSCNEKELLNPVPDTSLQDAFLFDTPERVLGQVNGMYAALKNGSFLGGRYLMLADIRGEEFINRTQNVFTGYDAWSHTVTSGSNDASSAWGTAYTAVNAANLIIDGLAEHPDAVPAATAAQYLAEAKFVRAIGYFNLITRYGQPFTKDQGASPGIPLRLKGEKTPANNDLARSTVAQVYAQILADLEAAETDLPLNYSTALLNTTRAHKNSAIALKTRVYLNMGNYAKVVEESKKIVSDTAPFTAATGVRHALQSSIAPVFTTNFTTVESIFSMPMTALNLISGQNSLAYIYNQNVEYNLNPSGILGDATWRATDTRRTEFVRVSGTLSYLKKYNQTNPTLDYVPLIRYAEVLLNYAEAAAKMGDLQKATALLNAVRKRSDATYEFPASATATADALVKTILIERRIELLGEGFRSNDLTRNLLTIPAKGSGGLSAPSIAPTQPEYIFPIPNSELSTNKLL</sequence>
<dbReference type="PROSITE" id="PS51257">
    <property type="entry name" value="PROKAR_LIPOPROTEIN"/>
    <property type="match status" value="1"/>
</dbReference>
<accession>A0A3D8YDP8</accession>
<dbReference type="Pfam" id="PF14322">
    <property type="entry name" value="SusD-like_3"/>
    <property type="match status" value="1"/>
</dbReference>
<dbReference type="EMBL" id="QNUL01000004">
    <property type="protein sequence ID" value="REA62644.1"/>
    <property type="molecule type" value="Genomic_DNA"/>
</dbReference>
<evidence type="ECO:0000313" key="9">
    <source>
        <dbReference type="Proteomes" id="UP000256373"/>
    </source>
</evidence>
<proteinExistence type="inferred from homology"/>
<dbReference type="CDD" id="cd08977">
    <property type="entry name" value="SusD"/>
    <property type="match status" value="1"/>
</dbReference>
<keyword evidence="9" id="KW-1185">Reference proteome</keyword>
<dbReference type="InterPro" id="IPR011990">
    <property type="entry name" value="TPR-like_helical_dom_sf"/>
</dbReference>
<gene>
    <name evidence="8" type="ORF">DSL64_06880</name>
</gene>
<dbReference type="OrthoDB" id="9792139at2"/>
<dbReference type="GO" id="GO:0009279">
    <property type="term" value="C:cell outer membrane"/>
    <property type="evidence" value="ECO:0007669"/>
    <property type="project" value="UniProtKB-SubCell"/>
</dbReference>
<evidence type="ECO:0000259" key="6">
    <source>
        <dbReference type="Pfam" id="PF07980"/>
    </source>
</evidence>
<comment type="subcellular location">
    <subcellularLocation>
        <location evidence="1">Cell outer membrane</location>
    </subcellularLocation>
</comment>